<accession>A0ABR0BH27</accession>
<organism evidence="3 4">
    <name type="scientific">Purpureocillium lilacinum</name>
    <name type="common">Paecilomyces lilacinus</name>
    <dbReference type="NCBI Taxonomy" id="33203"/>
    <lineage>
        <taxon>Eukaryota</taxon>
        <taxon>Fungi</taxon>
        <taxon>Dikarya</taxon>
        <taxon>Ascomycota</taxon>
        <taxon>Pezizomycotina</taxon>
        <taxon>Sordariomycetes</taxon>
        <taxon>Hypocreomycetidae</taxon>
        <taxon>Hypocreales</taxon>
        <taxon>Ophiocordycipitaceae</taxon>
        <taxon>Purpureocillium</taxon>
    </lineage>
</organism>
<feature type="region of interest" description="Disordered" evidence="2">
    <location>
        <begin position="299"/>
        <end position="332"/>
    </location>
</feature>
<keyword evidence="1" id="KW-0175">Coiled coil</keyword>
<feature type="compositionally biased region" description="Basic and acidic residues" evidence="2">
    <location>
        <begin position="8"/>
        <end position="17"/>
    </location>
</feature>
<sequence>MVRSVQPEFRHPERRESLACSPFFQKQSDSTSDSAASGRQRHWTAPPTFVTARSSGGEDYRSVIDDLSIEIRELKAELKHYKRVVPRELRKDRLFEVKIYDLPQAKRDELESLLQGFVQELGIPKDRSTLRRDDSVLDSTHVRGNSMSASASTHASWLATQVQPPDSAYATMIAGANTPSESARPETMSARIRSSVQNDKAYVHDAHRSPYLRDETSEAGKRYPAVGRMDEHPRGGDGGVSRSSHLTSQQRTTSDDASTAVVSGRQPHQTRHNMYGSGSHASERLNNFHYHPLVCRQESSSQTSAFDASSSTSSPENGHSNFQGDRGGLRPANAKKRKLGGGIIYYAGAPFYTDTSGSAKVPQLDYAYSDYQGLQGTPFSLDRYQPYRCDSGSSLSCRSLSERSIRMSCPEERNQNKGAYHGLDSATDDRTEVSLSPPWTSRSQRSRMPPLEPSGIGGVIPEDHFTMRNRTHICKGFAPIEVILPEPFTNIGSRVCVKTNLAT</sequence>
<protein>
    <recommendedName>
        <fullName evidence="5">Frequency clock protein</fullName>
    </recommendedName>
</protein>
<evidence type="ECO:0008006" key="5">
    <source>
        <dbReference type="Google" id="ProtNLM"/>
    </source>
</evidence>
<evidence type="ECO:0000313" key="4">
    <source>
        <dbReference type="Proteomes" id="UP001287286"/>
    </source>
</evidence>
<keyword evidence="4" id="KW-1185">Reference proteome</keyword>
<feature type="compositionally biased region" description="Polar residues" evidence="2">
    <location>
        <begin position="433"/>
        <end position="443"/>
    </location>
</feature>
<dbReference type="Proteomes" id="UP001287286">
    <property type="component" value="Unassembled WGS sequence"/>
</dbReference>
<feature type="region of interest" description="Disordered" evidence="2">
    <location>
        <begin position="411"/>
        <end position="453"/>
    </location>
</feature>
<dbReference type="InterPro" id="IPR018554">
    <property type="entry name" value="FRQ"/>
</dbReference>
<evidence type="ECO:0000256" key="2">
    <source>
        <dbReference type="SAM" id="MobiDB-lite"/>
    </source>
</evidence>
<feature type="coiled-coil region" evidence="1">
    <location>
        <begin position="57"/>
        <end position="84"/>
    </location>
</feature>
<comment type="caution">
    <text evidence="3">The sequence shown here is derived from an EMBL/GenBank/DDBJ whole genome shotgun (WGS) entry which is preliminary data.</text>
</comment>
<name>A0ABR0BH27_PURLI</name>
<feature type="compositionally biased region" description="Polar residues" evidence="2">
    <location>
        <begin position="24"/>
        <end position="37"/>
    </location>
</feature>
<dbReference type="EMBL" id="JAWRVI010000099">
    <property type="protein sequence ID" value="KAK4077307.1"/>
    <property type="molecule type" value="Genomic_DNA"/>
</dbReference>
<feature type="region of interest" description="Disordered" evidence="2">
    <location>
        <begin position="177"/>
        <end position="283"/>
    </location>
</feature>
<feature type="compositionally biased region" description="Basic and acidic residues" evidence="2">
    <location>
        <begin position="201"/>
        <end position="221"/>
    </location>
</feature>
<evidence type="ECO:0000313" key="3">
    <source>
        <dbReference type="EMBL" id="KAK4077307.1"/>
    </source>
</evidence>
<feature type="region of interest" description="Disordered" evidence="2">
    <location>
        <begin position="1"/>
        <end position="55"/>
    </location>
</feature>
<feature type="compositionally biased region" description="Low complexity" evidence="2">
    <location>
        <begin position="299"/>
        <end position="314"/>
    </location>
</feature>
<proteinExistence type="predicted"/>
<dbReference type="Pfam" id="PF09421">
    <property type="entry name" value="FRQ"/>
    <property type="match status" value="2"/>
</dbReference>
<feature type="compositionally biased region" description="Polar residues" evidence="2">
    <location>
        <begin position="241"/>
        <end position="261"/>
    </location>
</feature>
<reference evidence="3 4" key="1">
    <citation type="journal article" date="2024" name="Microbiol. Resour. Announc.">
        <title>Genome annotations for the ascomycete fungi Trichoderma harzianum, Trichoderma aggressivum, and Purpureocillium lilacinum.</title>
        <authorList>
            <person name="Beijen E.P.W."/>
            <person name="Ohm R.A."/>
        </authorList>
    </citation>
    <scope>NUCLEOTIDE SEQUENCE [LARGE SCALE GENOMIC DNA]</scope>
    <source>
        <strain evidence="3 4">CBS 150709</strain>
    </source>
</reference>
<gene>
    <name evidence="3" type="ORF">Purlil1_12343</name>
</gene>
<evidence type="ECO:0000256" key="1">
    <source>
        <dbReference type="SAM" id="Coils"/>
    </source>
</evidence>